<evidence type="ECO:0000256" key="1">
    <source>
        <dbReference type="ARBA" id="ARBA00006157"/>
    </source>
</evidence>
<keyword evidence="2" id="KW-0805">Transcription regulation</keyword>
<dbReference type="Gene3D" id="1.10.260.40">
    <property type="entry name" value="lambda repressor-like DNA-binding domains"/>
    <property type="match status" value="1"/>
</dbReference>
<evidence type="ECO:0000256" key="4">
    <source>
        <dbReference type="ARBA" id="ARBA00023163"/>
    </source>
</evidence>
<sequence length="88" mass="9834">MQLLRQDLADLFVEIGRDWPSGAVILALKRKGVTLGDIESDLGVKEGSVRNVFYRKCDRYEAAIAQKIGVTPDLIWPSRYPSEARLSA</sequence>
<dbReference type="Pfam" id="PF13693">
    <property type="entry name" value="HTH_35"/>
    <property type="match status" value="1"/>
</dbReference>
<name>A0A0L0GML1_9ENTR</name>
<dbReference type="GO" id="GO:0003677">
    <property type="term" value="F:DNA binding"/>
    <property type="evidence" value="ECO:0007669"/>
    <property type="project" value="UniProtKB-KW"/>
</dbReference>
<gene>
    <name evidence="6" type="ORF">GM31_06405</name>
</gene>
<evidence type="ECO:0000256" key="2">
    <source>
        <dbReference type="ARBA" id="ARBA00023015"/>
    </source>
</evidence>
<dbReference type="AlphaFoldDB" id="A0A0L0GML1"/>
<evidence type="ECO:0000313" key="7">
    <source>
        <dbReference type="Proteomes" id="UP000037393"/>
    </source>
</evidence>
<comment type="caution">
    <text evidence="6">The sequence shown here is derived from an EMBL/GenBank/DDBJ whole genome shotgun (WGS) entry which is preliminary data.</text>
</comment>
<evidence type="ECO:0000256" key="3">
    <source>
        <dbReference type="ARBA" id="ARBA00023125"/>
    </source>
</evidence>
<proteinExistence type="inferred from homology"/>
<keyword evidence="7" id="KW-1185">Reference proteome</keyword>
<dbReference type="RefSeq" id="WP_049857947.1">
    <property type="nucleotide sequence ID" value="NZ_JNGI01000159.1"/>
</dbReference>
<organism evidence="6 7">
    <name type="scientific">Trabulsiella odontotermitis</name>
    <dbReference type="NCBI Taxonomy" id="379893"/>
    <lineage>
        <taxon>Bacteria</taxon>
        <taxon>Pseudomonadati</taxon>
        <taxon>Pseudomonadota</taxon>
        <taxon>Gammaproteobacteria</taxon>
        <taxon>Enterobacterales</taxon>
        <taxon>Enterobacteriaceae</taxon>
        <taxon>Trabulsiella</taxon>
    </lineage>
</organism>
<evidence type="ECO:0000259" key="5">
    <source>
        <dbReference type="Pfam" id="PF13693"/>
    </source>
</evidence>
<feature type="domain" description="Ner winged helix-turn-helix DNA-binding" evidence="5">
    <location>
        <begin position="18"/>
        <end position="83"/>
    </location>
</feature>
<dbReference type="PATRIC" id="fig|379893.4.peg.1310"/>
<comment type="similarity">
    <text evidence="1">Belongs to the ner transcriptional regulatory family.</text>
</comment>
<protein>
    <submittedName>
        <fullName evidence="6">Transcriptional regulator</fullName>
    </submittedName>
</protein>
<dbReference type="EMBL" id="JNGI01000159">
    <property type="protein sequence ID" value="KNC89638.1"/>
    <property type="molecule type" value="Genomic_DNA"/>
</dbReference>
<dbReference type="InterPro" id="IPR038722">
    <property type="entry name" value="Ner_HTH_dom"/>
</dbReference>
<dbReference type="InterPro" id="IPR010982">
    <property type="entry name" value="Lambda_DNA-bd_dom_sf"/>
</dbReference>
<dbReference type="OrthoDB" id="6520270at2"/>
<dbReference type="Proteomes" id="UP000037393">
    <property type="component" value="Unassembled WGS sequence"/>
</dbReference>
<keyword evidence="3" id="KW-0238">DNA-binding</keyword>
<dbReference type="SUPFAM" id="SSF47413">
    <property type="entry name" value="lambda repressor-like DNA-binding domains"/>
    <property type="match status" value="1"/>
</dbReference>
<accession>A0A0L0GML1</accession>
<evidence type="ECO:0000313" key="6">
    <source>
        <dbReference type="EMBL" id="KNC89638.1"/>
    </source>
</evidence>
<reference evidence="6 7" key="1">
    <citation type="journal article" date="2015" name="Appl. Environ. Microbiol.">
        <title>The Enterobacterium Trabulsiella odontotermitis Presents Novel Adaptations Related to Its Association with Fungus-Growing Termites.</title>
        <authorList>
            <person name="Sapountzis P."/>
            <person name="Gruntjes T."/>
            <person name="Otani S."/>
            <person name="Estevez J."/>
            <person name="da Costa R.R."/>
            <person name="Plunkett G.3rd."/>
            <person name="Perna N.T."/>
            <person name="Poulsen M."/>
        </authorList>
    </citation>
    <scope>NUCLEOTIDE SEQUENCE [LARGE SCALE GENOMIC DNA]</scope>
    <source>
        <strain evidence="6 7">12</strain>
    </source>
</reference>
<keyword evidence="4" id="KW-0804">Transcription</keyword>